<name>A0ABQ9FQI1_TEGGR</name>
<proteinExistence type="predicted"/>
<dbReference type="Proteomes" id="UP001217089">
    <property type="component" value="Unassembled WGS sequence"/>
</dbReference>
<gene>
    <name evidence="1" type="ORF">KUTeg_002914</name>
</gene>
<organism evidence="1 2">
    <name type="scientific">Tegillarca granosa</name>
    <name type="common">Malaysian cockle</name>
    <name type="synonym">Anadara granosa</name>
    <dbReference type="NCBI Taxonomy" id="220873"/>
    <lineage>
        <taxon>Eukaryota</taxon>
        <taxon>Metazoa</taxon>
        <taxon>Spiralia</taxon>
        <taxon>Lophotrochozoa</taxon>
        <taxon>Mollusca</taxon>
        <taxon>Bivalvia</taxon>
        <taxon>Autobranchia</taxon>
        <taxon>Pteriomorphia</taxon>
        <taxon>Arcoida</taxon>
        <taxon>Arcoidea</taxon>
        <taxon>Arcidae</taxon>
        <taxon>Tegillarca</taxon>
    </lineage>
</organism>
<evidence type="ECO:0008006" key="3">
    <source>
        <dbReference type="Google" id="ProtNLM"/>
    </source>
</evidence>
<keyword evidence="2" id="KW-1185">Reference proteome</keyword>
<dbReference type="Gene3D" id="2.120.10.30">
    <property type="entry name" value="TolB, C-terminal domain"/>
    <property type="match status" value="1"/>
</dbReference>
<dbReference type="InterPro" id="IPR011042">
    <property type="entry name" value="6-blade_b-propeller_TolB-like"/>
</dbReference>
<evidence type="ECO:0000313" key="1">
    <source>
        <dbReference type="EMBL" id="KAJ8319533.1"/>
    </source>
</evidence>
<accession>A0ABQ9FQI1</accession>
<dbReference type="EMBL" id="JARBDR010000207">
    <property type="protein sequence ID" value="KAJ8319533.1"/>
    <property type="molecule type" value="Genomic_DNA"/>
</dbReference>
<reference evidence="1 2" key="1">
    <citation type="submission" date="2022-12" db="EMBL/GenBank/DDBJ databases">
        <title>Chromosome-level genome of Tegillarca granosa.</title>
        <authorList>
            <person name="Kim J."/>
        </authorList>
    </citation>
    <scope>NUCLEOTIDE SEQUENCE [LARGE SCALE GENOMIC DNA]</scope>
    <source>
        <strain evidence="1">Teg-2019</strain>
        <tissue evidence="1">Adductor muscle</tissue>
    </source>
</reference>
<protein>
    <recommendedName>
        <fullName evidence="3">SMP-30/Gluconolactonase/LRE-like region domain-containing protein</fullName>
    </recommendedName>
</protein>
<comment type="caution">
    <text evidence="1">The sequence shown here is derived from an EMBL/GenBank/DDBJ whole genome shotgun (WGS) entry which is preliminary data.</text>
</comment>
<dbReference type="SUPFAM" id="SSF101898">
    <property type="entry name" value="NHL repeat"/>
    <property type="match status" value="1"/>
</dbReference>
<evidence type="ECO:0000313" key="2">
    <source>
        <dbReference type="Proteomes" id="UP001217089"/>
    </source>
</evidence>
<sequence>MDHRCLWTGISVDKEGNIYCCGYNSYNIHQLTPDGQFIKLIVTDIKWPRGISFDKTGERFLLTHDPNKVTLYELQESV</sequence>